<sequence length="175" mass="18431">MAHLISSLISSAYSSPLLDVGLPKLAPDIPAFRNPHPANTGNPAKIVGPAGRRASHTAFANTWSPLQDTSAPTAIGPTTQVTSPLPLQRANPLGYVGHFGSLADSLISDPIFERNDDDGACRSLARAIADCRNPHTVYTDPAMSDSQFSSFGILDRDSSEVQSTLMTLDSRSATG</sequence>
<dbReference type="EMBL" id="CAKOGL010000025">
    <property type="protein sequence ID" value="CAH2102499.1"/>
    <property type="molecule type" value="Genomic_DNA"/>
</dbReference>
<proteinExistence type="predicted"/>
<keyword evidence="2" id="KW-1185">Reference proteome</keyword>
<dbReference type="AlphaFoldDB" id="A0AAU9US60"/>
<dbReference type="Proteomes" id="UP001153954">
    <property type="component" value="Unassembled WGS sequence"/>
</dbReference>
<protein>
    <submittedName>
        <fullName evidence="1">Uncharacterized protein</fullName>
    </submittedName>
</protein>
<gene>
    <name evidence="1" type="ORF">EEDITHA_LOCUS17118</name>
</gene>
<evidence type="ECO:0000313" key="2">
    <source>
        <dbReference type="Proteomes" id="UP001153954"/>
    </source>
</evidence>
<accession>A0AAU9US60</accession>
<comment type="caution">
    <text evidence="1">The sequence shown here is derived from an EMBL/GenBank/DDBJ whole genome shotgun (WGS) entry which is preliminary data.</text>
</comment>
<evidence type="ECO:0000313" key="1">
    <source>
        <dbReference type="EMBL" id="CAH2102499.1"/>
    </source>
</evidence>
<name>A0AAU9US60_EUPED</name>
<reference evidence="1" key="1">
    <citation type="submission" date="2022-03" db="EMBL/GenBank/DDBJ databases">
        <authorList>
            <person name="Tunstrom K."/>
        </authorList>
    </citation>
    <scope>NUCLEOTIDE SEQUENCE</scope>
</reference>
<organism evidence="1 2">
    <name type="scientific">Euphydryas editha</name>
    <name type="common">Edith's checkerspot</name>
    <dbReference type="NCBI Taxonomy" id="104508"/>
    <lineage>
        <taxon>Eukaryota</taxon>
        <taxon>Metazoa</taxon>
        <taxon>Ecdysozoa</taxon>
        <taxon>Arthropoda</taxon>
        <taxon>Hexapoda</taxon>
        <taxon>Insecta</taxon>
        <taxon>Pterygota</taxon>
        <taxon>Neoptera</taxon>
        <taxon>Endopterygota</taxon>
        <taxon>Lepidoptera</taxon>
        <taxon>Glossata</taxon>
        <taxon>Ditrysia</taxon>
        <taxon>Papilionoidea</taxon>
        <taxon>Nymphalidae</taxon>
        <taxon>Nymphalinae</taxon>
        <taxon>Euphydryas</taxon>
    </lineage>
</organism>